<protein>
    <submittedName>
        <fullName evidence="2">Uncharacterized protein</fullName>
    </submittedName>
</protein>
<feature type="region of interest" description="Disordered" evidence="1">
    <location>
        <begin position="45"/>
        <end position="73"/>
    </location>
</feature>
<gene>
    <name evidence="2" type="ORF">MAE02_27780</name>
</gene>
<dbReference type="AlphaFoldDB" id="A0A512BT30"/>
<keyword evidence="3" id="KW-1185">Reference proteome</keyword>
<sequence>MFPLRTEYFDIILSYYSYMSIHAACVDVARKRGWEDQAFARAGMWSTGSPGDNEARPSAVRASLEGSGKPAQT</sequence>
<evidence type="ECO:0000313" key="2">
    <source>
        <dbReference type="EMBL" id="GEO15082.1"/>
    </source>
</evidence>
<name>A0A512BT30_9HYPH</name>
<reference evidence="2 3" key="1">
    <citation type="submission" date="2019-07" db="EMBL/GenBank/DDBJ databases">
        <title>Whole genome shotgun sequence of Microvirga aerophila NBRC 106136.</title>
        <authorList>
            <person name="Hosoyama A."/>
            <person name="Uohara A."/>
            <person name="Ohji S."/>
            <person name="Ichikawa N."/>
        </authorList>
    </citation>
    <scope>NUCLEOTIDE SEQUENCE [LARGE SCALE GENOMIC DNA]</scope>
    <source>
        <strain evidence="2 3">NBRC 106136</strain>
    </source>
</reference>
<proteinExistence type="predicted"/>
<evidence type="ECO:0000313" key="3">
    <source>
        <dbReference type="Proteomes" id="UP000321085"/>
    </source>
</evidence>
<evidence type="ECO:0000256" key="1">
    <source>
        <dbReference type="SAM" id="MobiDB-lite"/>
    </source>
</evidence>
<dbReference type="Proteomes" id="UP000321085">
    <property type="component" value="Unassembled WGS sequence"/>
</dbReference>
<dbReference type="EMBL" id="BJYU01000035">
    <property type="protein sequence ID" value="GEO15082.1"/>
    <property type="molecule type" value="Genomic_DNA"/>
</dbReference>
<organism evidence="2 3">
    <name type="scientific">Microvirga aerophila</name>
    <dbReference type="NCBI Taxonomy" id="670291"/>
    <lineage>
        <taxon>Bacteria</taxon>
        <taxon>Pseudomonadati</taxon>
        <taxon>Pseudomonadota</taxon>
        <taxon>Alphaproteobacteria</taxon>
        <taxon>Hyphomicrobiales</taxon>
        <taxon>Methylobacteriaceae</taxon>
        <taxon>Microvirga</taxon>
    </lineage>
</organism>
<accession>A0A512BT30</accession>
<comment type="caution">
    <text evidence="2">The sequence shown here is derived from an EMBL/GenBank/DDBJ whole genome shotgun (WGS) entry which is preliminary data.</text>
</comment>